<evidence type="ECO:0000256" key="10">
    <source>
        <dbReference type="ARBA" id="ARBA00022840"/>
    </source>
</evidence>
<dbReference type="HAMAP" id="MF_00047">
    <property type="entry name" value="Dala_Dala_lig"/>
    <property type="match status" value="1"/>
</dbReference>
<protein>
    <recommendedName>
        <fullName evidence="5 17">D-alanine--D-alanine ligase</fullName>
        <ecNumber evidence="5 17">6.3.2.4</ecNumber>
    </recommendedName>
    <alternativeName>
        <fullName evidence="17">D-Ala-D-Ala ligase</fullName>
    </alternativeName>
    <alternativeName>
        <fullName evidence="17">D-alanylalanine synthetase</fullName>
    </alternativeName>
</protein>
<comment type="subcellular location">
    <subcellularLocation>
        <location evidence="3 17">Cytoplasm</location>
    </subcellularLocation>
</comment>
<dbReference type="NCBIfam" id="NF002378">
    <property type="entry name" value="PRK01372.1"/>
    <property type="match status" value="1"/>
</dbReference>
<feature type="active site" evidence="18">
    <location>
        <position position="27"/>
    </location>
</feature>
<dbReference type="Proteomes" id="UP000005808">
    <property type="component" value="Unassembled WGS sequence"/>
</dbReference>
<dbReference type="PANTHER" id="PTHR23132">
    <property type="entry name" value="D-ALANINE--D-ALANINE LIGASE"/>
    <property type="match status" value="1"/>
</dbReference>
<keyword evidence="11 19" id="KW-0460">Magnesium</keyword>
<evidence type="ECO:0000256" key="20">
    <source>
        <dbReference type="PROSITE-ProRule" id="PRU00409"/>
    </source>
</evidence>
<evidence type="ECO:0000256" key="3">
    <source>
        <dbReference type="ARBA" id="ARBA00004496"/>
    </source>
</evidence>
<evidence type="ECO:0000256" key="8">
    <source>
        <dbReference type="ARBA" id="ARBA00022723"/>
    </source>
</evidence>
<dbReference type="FunFam" id="3.30.470.20:FF:000008">
    <property type="entry name" value="D-alanine--D-alanine ligase"/>
    <property type="match status" value="1"/>
</dbReference>
<accession>H1SEC4</accession>
<evidence type="ECO:0000256" key="6">
    <source>
        <dbReference type="ARBA" id="ARBA00022490"/>
    </source>
</evidence>
<name>H1SEC4_9BURK</name>
<dbReference type="PANTHER" id="PTHR23132:SF23">
    <property type="entry name" value="D-ALANINE--D-ALANINE LIGASE B"/>
    <property type="match status" value="1"/>
</dbReference>
<dbReference type="PATRIC" id="fig|1127483.3.peg.6624"/>
<comment type="pathway">
    <text evidence="17">Cell wall biogenesis; peptidoglycan biosynthesis.</text>
</comment>
<gene>
    <name evidence="17 22" type="primary">ddl</name>
    <name evidence="22" type="ORF">OR16_33206</name>
</gene>
<evidence type="ECO:0000256" key="16">
    <source>
        <dbReference type="ARBA" id="ARBA00047614"/>
    </source>
</evidence>
<dbReference type="InterPro" id="IPR016185">
    <property type="entry name" value="PreATP-grasp_dom_sf"/>
</dbReference>
<evidence type="ECO:0000256" key="17">
    <source>
        <dbReference type="HAMAP-Rule" id="MF_00047"/>
    </source>
</evidence>
<dbReference type="GO" id="GO:0009252">
    <property type="term" value="P:peptidoglycan biosynthetic process"/>
    <property type="evidence" value="ECO:0007669"/>
    <property type="project" value="UniProtKB-UniRule"/>
</dbReference>
<keyword evidence="10 20" id="KW-0067">ATP-binding</keyword>
<dbReference type="InterPro" id="IPR011761">
    <property type="entry name" value="ATP-grasp"/>
</dbReference>
<dbReference type="NCBIfam" id="TIGR01205">
    <property type="entry name" value="D_ala_D_alaTIGR"/>
    <property type="match status" value="1"/>
</dbReference>
<dbReference type="InterPro" id="IPR011095">
    <property type="entry name" value="Dala_Dala_lig_C"/>
</dbReference>
<dbReference type="InterPro" id="IPR005905">
    <property type="entry name" value="D_ala_D_ala"/>
</dbReference>
<evidence type="ECO:0000256" key="11">
    <source>
        <dbReference type="ARBA" id="ARBA00022842"/>
    </source>
</evidence>
<keyword evidence="13 17" id="KW-0573">Peptidoglycan synthesis</keyword>
<evidence type="ECO:0000256" key="19">
    <source>
        <dbReference type="PIRSR" id="PIRSR039102-3"/>
    </source>
</evidence>
<comment type="function">
    <text evidence="2 17">Cell wall formation.</text>
</comment>
<dbReference type="EC" id="6.3.2.4" evidence="5 17"/>
<reference evidence="22 23" key="1">
    <citation type="journal article" date="2012" name="J. Bacteriol.">
        <title>De Novo Genome Project of Cupriavidus basilensis OR16.</title>
        <authorList>
            <person name="Cserhati M."/>
            <person name="Kriszt B."/>
            <person name="Szoboszlay S."/>
            <person name="Toth A."/>
            <person name="Szabo I."/>
            <person name="Tancsics A."/>
            <person name="Nagy I."/>
            <person name="Horvath B."/>
            <person name="Nagy I."/>
            <person name="Kukolya J."/>
        </authorList>
    </citation>
    <scope>NUCLEOTIDE SEQUENCE [LARGE SCALE GENOMIC DNA]</scope>
    <source>
        <strain evidence="22 23">OR16</strain>
    </source>
</reference>
<comment type="similarity">
    <text evidence="4 17">Belongs to the D-alanine--D-alanine ligase family.</text>
</comment>
<keyword evidence="7 17" id="KW-0436">Ligase</keyword>
<dbReference type="Gene3D" id="3.30.1490.20">
    <property type="entry name" value="ATP-grasp fold, A domain"/>
    <property type="match status" value="1"/>
</dbReference>
<evidence type="ECO:0000313" key="22">
    <source>
        <dbReference type="EMBL" id="EHP39211.1"/>
    </source>
</evidence>
<dbReference type="GO" id="GO:0046872">
    <property type="term" value="F:metal ion binding"/>
    <property type="evidence" value="ECO:0007669"/>
    <property type="project" value="UniProtKB-KW"/>
</dbReference>
<comment type="cofactor">
    <cofactor evidence="19">
        <name>Mg(2+)</name>
        <dbReference type="ChEBI" id="CHEBI:18420"/>
    </cofactor>
    <cofactor evidence="19">
        <name>Mn(2+)</name>
        <dbReference type="ChEBI" id="CHEBI:29035"/>
    </cofactor>
    <text evidence="19">Binds 2 magnesium or manganese ions per subunit.</text>
</comment>
<dbReference type="UniPathway" id="UPA00219"/>
<dbReference type="FunFam" id="3.40.50.20:FF:000013">
    <property type="entry name" value="D-alanine--D-alanine ligase"/>
    <property type="match status" value="1"/>
</dbReference>
<evidence type="ECO:0000256" key="5">
    <source>
        <dbReference type="ARBA" id="ARBA00012216"/>
    </source>
</evidence>
<dbReference type="PROSITE" id="PS00844">
    <property type="entry name" value="DALA_DALA_LIGASE_2"/>
    <property type="match status" value="1"/>
</dbReference>
<dbReference type="PIRSF" id="PIRSF039102">
    <property type="entry name" value="Ddl/VanB"/>
    <property type="match status" value="1"/>
</dbReference>
<dbReference type="GO" id="GO:0008716">
    <property type="term" value="F:D-alanine-D-alanine ligase activity"/>
    <property type="evidence" value="ECO:0007669"/>
    <property type="project" value="UniProtKB-UniRule"/>
</dbReference>
<dbReference type="InterPro" id="IPR011127">
    <property type="entry name" value="Dala_Dala_lig_N"/>
</dbReference>
<dbReference type="PROSITE" id="PS00843">
    <property type="entry name" value="DALA_DALA_LIGASE_1"/>
    <property type="match status" value="1"/>
</dbReference>
<comment type="catalytic activity">
    <reaction evidence="16 17">
        <text>2 D-alanine + ATP = D-alanyl-D-alanine + ADP + phosphate + H(+)</text>
        <dbReference type="Rhea" id="RHEA:11224"/>
        <dbReference type="ChEBI" id="CHEBI:15378"/>
        <dbReference type="ChEBI" id="CHEBI:30616"/>
        <dbReference type="ChEBI" id="CHEBI:43474"/>
        <dbReference type="ChEBI" id="CHEBI:57416"/>
        <dbReference type="ChEBI" id="CHEBI:57822"/>
        <dbReference type="ChEBI" id="CHEBI:456216"/>
        <dbReference type="EC" id="6.3.2.4"/>
    </reaction>
</comment>
<keyword evidence="8 19" id="KW-0479">Metal-binding</keyword>
<feature type="binding site" evidence="19">
    <location>
        <position position="279"/>
    </location>
    <ligand>
        <name>Mg(2+)</name>
        <dbReference type="ChEBI" id="CHEBI:18420"/>
        <label>1</label>
    </ligand>
</feature>
<dbReference type="AlphaFoldDB" id="H1SEC4"/>
<keyword evidence="14 19" id="KW-0464">Manganese</keyword>
<evidence type="ECO:0000256" key="14">
    <source>
        <dbReference type="ARBA" id="ARBA00023211"/>
    </source>
</evidence>
<evidence type="ECO:0000256" key="18">
    <source>
        <dbReference type="PIRSR" id="PIRSR039102-1"/>
    </source>
</evidence>
<dbReference type="EMBL" id="AHJE01000099">
    <property type="protein sequence ID" value="EHP39211.1"/>
    <property type="molecule type" value="Genomic_DNA"/>
</dbReference>
<keyword evidence="15 17" id="KW-0961">Cell wall biogenesis/degradation</keyword>
<dbReference type="SUPFAM" id="SSF56059">
    <property type="entry name" value="Glutathione synthetase ATP-binding domain-like"/>
    <property type="match status" value="1"/>
</dbReference>
<dbReference type="Gene3D" id="3.40.50.20">
    <property type="match status" value="1"/>
</dbReference>
<dbReference type="InterPro" id="IPR013815">
    <property type="entry name" value="ATP_grasp_subdomain_1"/>
</dbReference>
<dbReference type="GO" id="GO:0005524">
    <property type="term" value="F:ATP binding"/>
    <property type="evidence" value="ECO:0007669"/>
    <property type="project" value="UniProtKB-UniRule"/>
</dbReference>
<feature type="active site" evidence="18">
    <location>
        <position position="155"/>
    </location>
</feature>
<keyword evidence="6 17" id="KW-0963">Cytoplasm</keyword>
<evidence type="ECO:0000259" key="21">
    <source>
        <dbReference type="PROSITE" id="PS50975"/>
    </source>
</evidence>
<dbReference type="GO" id="GO:0008360">
    <property type="term" value="P:regulation of cell shape"/>
    <property type="evidence" value="ECO:0007669"/>
    <property type="project" value="UniProtKB-KW"/>
</dbReference>
<dbReference type="Pfam" id="PF01820">
    <property type="entry name" value="Dala_Dala_lig_N"/>
    <property type="match status" value="1"/>
</dbReference>
<dbReference type="Gene3D" id="3.30.470.20">
    <property type="entry name" value="ATP-grasp fold, B domain"/>
    <property type="match status" value="1"/>
</dbReference>
<evidence type="ECO:0000256" key="15">
    <source>
        <dbReference type="ARBA" id="ARBA00023316"/>
    </source>
</evidence>
<evidence type="ECO:0000256" key="7">
    <source>
        <dbReference type="ARBA" id="ARBA00022598"/>
    </source>
</evidence>
<dbReference type="GO" id="GO:0071555">
    <property type="term" value="P:cell wall organization"/>
    <property type="evidence" value="ECO:0007669"/>
    <property type="project" value="UniProtKB-KW"/>
</dbReference>
<feature type="binding site" evidence="19">
    <location>
        <position position="279"/>
    </location>
    <ligand>
        <name>Mg(2+)</name>
        <dbReference type="ChEBI" id="CHEBI:18420"/>
        <label>2</label>
    </ligand>
</feature>
<keyword evidence="9 20" id="KW-0547">Nucleotide-binding</keyword>
<dbReference type="Pfam" id="PF07478">
    <property type="entry name" value="Dala_Dala_lig_C"/>
    <property type="match status" value="1"/>
</dbReference>
<evidence type="ECO:0000256" key="13">
    <source>
        <dbReference type="ARBA" id="ARBA00022984"/>
    </source>
</evidence>
<evidence type="ECO:0000256" key="9">
    <source>
        <dbReference type="ARBA" id="ARBA00022741"/>
    </source>
</evidence>
<keyword evidence="12 17" id="KW-0133">Cell shape</keyword>
<evidence type="ECO:0000256" key="2">
    <source>
        <dbReference type="ARBA" id="ARBA00003921"/>
    </source>
</evidence>
<dbReference type="PROSITE" id="PS50975">
    <property type="entry name" value="ATP_GRASP"/>
    <property type="match status" value="1"/>
</dbReference>
<evidence type="ECO:0000256" key="1">
    <source>
        <dbReference type="ARBA" id="ARBA00001936"/>
    </source>
</evidence>
<dbReference type="OrthoDB" id="9813261at2"/>
<feature type="binding site" evidence="19">
    <location>
        <position position="266"/>
    </location>
    <ligand>
        <name>Mg(2+)</name>
        <dbReference type="ChEBI" id="CHEBI:18420"/>
        <label>1</label>
    </ligand>
</feature>
<feature type="domain" description="ATP-grasp" evidence="21">
    <location>
        <begin position="113"/>
        <end position="312"/>
    </location>
</feature>
<organism evidence="22 23">
    <name type="scientific">Cupriavidus basilensis OR16</name>
    <dbReference type="NCBI Taxonomy" id="1127483"/>
    <lineage>
        <taxon>Bacteria</taxon>
        <taxon>Pseudomonadati</taxon>
        <taxon>Pseudomonadota</taxon>
        <taxon>Betaproteobacteria</taxon>
        <taxon>Burkholderiales</taxon>
        <taxon>Burkholderiaceae</taxon>
        <taxon>Cupriavidus</taxon>
    </lineage>
</organism>
<dbReference type="SUPFAM" id="SSF52440">
    <property type="entry name" value="PreATP-grasp domain"/>
    <property type="match status" value="1"/>
</dbReference>
<evidence type="ECO:0000256" key="12">
    <source>
        <dbReference type="ARBA" id="ARBA00022960"/>
    </source>
</evidence>
<dbReference type="GO" id="GO:0005829">
    <property type="term" value="C:cytosol"/>
    <property type="evidence" value="ECO:0007669"/>
    <property type="project" value="TreeGrafter"/>
</dbReference>
<evidence type="ECO:0000313" key="23">
    <source>
        <dbReference type="Proteomes" id="UP000005808"/>
    </source>
</evidence>
<comment type="caution">
    <text evidence="22">The sequence shown here is derived from an EMBL/GenBank/DDBJ whole genome shotgun (WGS) entry which is preliminary data.</text>
</comment>
<dbReference type="InterPro" id="IPR000291">
    <property type="entry name" value="D-Ala_lig_Van_CS"/>
</dbReference>
<feature type="active site" evidence="18">
    <location>
        <position position="290"/>
    </location>
</feature>
<comment type="cofactor">
    <cofactor evidence="1">
        <name>Mn(2+)</name>
        <dbReference type="ChEBI" id="CHEBI:29035"/>
    </cofactor>
</comment>
<feature type="binding site" evidence="19">
    <location>
        <position position="281"/>
    </location>
    <ligand>
        <name>Mg(2+)</name>
        <dbReference type="ChEBI" id="CHEBI:18420"/>
        <label>2</label>
    </ligand>
</feature>
<dbReference type="RefSeq" id="WP_006162530.1">
    <property type="nucleotide sequence ID" value="NZ_AHJE01000099.1"/>
</dbReference>
<evidence type="ECO:0000256" key="4">
    <source>
        <dbReference type="ARBA" id="ARBA00010871"/>
    </source>
</evidence>
<proteinExistence type="inferred from homology"/>
<sequence>MSFVAHPNIDPKSLGKVGVLLGGRSAEREISLLSGNGVLAALRSRGVDAHAFDPGLQSVAELATAGFDRVFIALHGRYGEDGTIQGLLEQLGVPYTGSGVLASALAMDKQATKRLWTTHGLPTPRFAMLRDDTDFDAVVAGLGLPLIVKPAREGSSIGLTKVTEAGQMRAAFDKAAALDNDVIAETFIDGAELTCPIVGEGASAEALPVIRIVAPGANYDYQNKYFTDDTQYLCPSGLPDDVEAEVRRLAVQSFRVLGCRGWARADVMLSADGKPFLLEMNTSPGMTGHSLVPMAARAVGISYEDFVMQVTAAATLDLHPSAAWKPD</sequence>